<evidence type="ECO:0000259" key="16">
    <source>
        <dbReference type="Pfam" id="PF02875"/>
    </source>
</evidence>
<evidence type="ECO:0000256" key="11">
    <source>
        <dbReference type="ARBA" id="ARBA00023306"/>
    </source>
</evidence>
<proteinExistence type="inferred from homology"/>
<dbReference type="EMBL" id="AP028679">
    <property type="protein sequence ID" value="BEQ16356.1"/>
    <property type="molecule type" value="Genomic_DNA"/>
</dbReference>
<dbReference type="InterPro" id="IPR036565">
    <property type="entry name" value="Mur-like_cat_sf"/>
</dbReference>
<comment type="similarity">
    <text evidence="14">Belongs to the MurCDEF family.</text>
</comment>
<dbReference type="GO" id="GO:0008763">
    <property type="term" value="F:UDP-N-acetylmuramate-L-alanine ligase activity"/>
    <property type="evidence" value="ECO:0007669"/>
    <property type="project" value="UniProtKB-UniRule"/>
</dbReference>
<comment type="catalytic activity">
    <reaction evidence="13 14">
        <text>UDP-N-acetyl-alpha-D-muramate + L-alanine + ATP = UDP-N-acetyl-alpha-D-muramoyl-L-alanine + ADP + phosphate + H(+)</text>
        <dbReference type="Rhea" id="RHEA:23372"/>
        <dbReference type="ChEBI" id="CHEBI:15378"/>
        <dbReference type="ChEBI" id="CHEBI:30616"/>
        <dbReference type="ChEBI" id="CHEBI:43474"/>
        <dbReference type="ChEBI" id="CHEBI:57972"/>
        <dbReference type="ChEBI" id="CHEBI:70757"/>
        <dbReference type="ChEBI" id="CHEBI:83898"/>
        <dbReference type="ChEBI" id="CHEBI:456216"/>
        <dbReference type="EC" id="6.3.2.8"/>
    </reaction>
</comment>
<dbReference type="SUPFAM" id="SSF53623">
    <property type="entry name" value="MurD-like peptide ligases, catalytic domain"/>
    <property type="match status" value="1"/>
</dbReference>
<comment type="subcellular location">
    <subcellularLocation>
        <location evidence="1 14">Cytoplasm</location>
    </subcellularLocation>
</comment>
<dbReference type="InterPro" id="IPR005758">
    <property type="entry name" value="UDP-N-AcMur_Ala_ligase_MurC"/>
</dbReference>
<dbReference type="KEGG" id="dmp:FAK_34220"/>
<evidence type="ECO:0000256" key="10">
    <source>
        <dbReference type="ARBA" id="ARBA00022984"/>
    </source>
</evidence>
<feature type="domain" description="Mur ligase central" evidence="17">
    <location>
        <begin position="110"/>
        <end position="289"/>
    </location>
</feature>
<protein>
    <recommendedName>
        <fullName evidence="3 14">UDP-N-acetylmuramate--L-alanine ligase</fullName>
        <ecNumber evidence="3 14">6.3.2.8</ecNumber>
    </recommendedName>
    <alternativeName>
        <fullName evidence="14">UDP-N-acetylmuramoyl-L-alanine synthetase</fullName>
    </alternativeName>
</protein>
<keyword evidence="11 14" id="KW-0131">Cell cycle</keyword>
<dbReference type="Gene3D" id="3.40.1190.10">
    <property type="entry name" value="Mur-like, catalytic domain"/>
    <property type="match status" value="1"/>
</dbReference>
<evidence type="ECO:0000259" key="15">
    <source>
        <dbReference type="Pfam" id="PF01225"/>
    </source>
</evidence>
<dbReference type="InterPro" id="IPR004101">
    <property type="entry name" value="Mur_ligase_C"/>
</dbReference>
<dbReference type="Proteomes" id="UP001366166">
    <property type="component" value="Chromosome"/>
</dbReference>
<dbReference type="Pfam" id="PF02875">
    <property type="entry name" value="Mur_ligase_C"/>
    <property type="match status" value="1"/>
</dbReference>
<reference evidence="19" key="1">
    <citation type="journal article" date="2023" name="Arch. Microbiol.">
        <title>Desulfoferula mesophilus gen. nov. sp. nov., a mesophilic sulfate-reducing bacterium isolated from a brackish lake sediment.</title>
        <authorList>
            <person name="Watanabe T."/>
            <person name="Yabe T."/>
            <person name="Tsuji J.M."/>
            <person name="Fukui M."/>
        </authorList>
    </citation>
    <scope>NUCLEOTIDE SEQUENCE [LARGE SCALE GENOMIC DNA]</scope>
    <source>
        <strain evidence="19">12FAK</strain>
    </source>
</reference>
<feature type="domain" description="Mur ligase C-terminal" evidence="16">
    <location>
        <begin position="311"/>
        <end position="443"/>
    </location>
</feature>
<organism evidence="18 19">
    <name type="scientific">Desulfoferula mesophila</name>
    <dbReference type="NCBI Taxonomy" id="3058419"/>
    <lineage>
        <taxon>Bacteria</taxon>
        <taxon>Pseudomonadati</taxon>
        <taxon>Thermodesulfobacteriota</taxon>
        <taxon>Desulfarculia</taxon>
        <taxon>Desulfarculales</taxon>
        <taxon>Desulfarculaceae</taxon>
        <taxon>Desulfoferula</taxon>
    </lineage>
</organism>
<dbReference type="Pfam" id="PF08245">
    <property type="entry name" value="Mur_ligase_M"/>
    <property type="match status" value="1"/>
</dbReference>
<comment type="function">
    <text evidence="14">Cell wall formation.</text>
</comment>
<dbReference type="NCBIfam" id="TIGR01082">
    <property type="entry name" value="murC"/>
    <property type="match status" value="1"/>
</dbReference>
<dbReference type="SUPFAM" id="SSF53244">
    <property type="entry name" value="MurD-like peptide ligases, peptide-binding domain"/>
    <property type="match status" value="1"/>
</dbReference>
<dbReference type="Pfam" id="PF01225">
    <property type="entry name" value="Mur_ligase"/>
    <property type="match status" value="1"/>
</dbReference>
<keyword evidence="19" id="KW-1185">Reference proteome</keyword>
<accession>A0AAU9F090</accession>
<evidence type="ECO:0000256" key="13">
    <source>
        <dbReference type="ARBA" id="ARBA00047833"/>
    </source>
</evidence>
<sequence length="458" mass="48923">MYQRHQRIHFVGIGGIGMSGIAEVLINLGHQVSGSDLKESDTTRRLAKLGARVEIGHHRDCVEGADVVVVSSAVHEDNPEVQGARERLIPVIPRAEMLSELMRLKYGVAVAGAHGKTTCTSLVATLLAAGGLDPTVVVGGKVGALGSNARLGSGEFLVAEADESDGSFTRLTPVVVVVTNVDREHMEHYGSDQALDDAFVEFMNKVPFYGAAVLCLDDERLTGLIPRVNKRTVTYGLSSQADVQARDPRPHGMGTQFTLYVRGESAGAVELPLPGRHNVQNALAALAVALELGVELEAAKKALAEFQGVGRRFEAKGTGPGGCLVVDDYGHHPTEIKATLAAARECWPDRRLVVAHQPHRYSRLRDLFEDFATAFYGADELLVLDVYAAGEPEDPSVSAEGLAAAIRSHGHRSVEYVGGRQEAATRLEKMLGAGDVLITLGAGDVWRLGEELVQSHVG</sequence>
<dbReference type="GO" id="GO:0051301">
    <property type="term" value="P:cell division"/>
    <property type="evidence" value="ECO:0007669"/>
    <property type="project" value="UniProtKB-KW"/>
</dbReference>
<dbReference type="Gene3D" id="3.90.190.20">
    <property type="entry name" value="Mur ligase, C-terminal domain"/>
    <property type="match status" value="1"/>
</dbReference>
<evidence type="ECO:0000313" key="19">
    <source>
        <dbReference type="Proteomes" id="UP001366166"/>
    </source>
</evidence>
<evidence type="ECO:0000256" key="2">
    <source>
        <dbReference type="ARBA" id="ARBA00004752"/>
    </source>
</evidence>
<dbReference type="RefSeq" id="WP_338602067.1">
    <property type="nucleotide sequence ID" value="NZ_AP028679.1"/>
</dbReference>
<dbReference type="GO" id="GO:0005737">
    <property type="term" value="C:cytoplasm"/>
    <property type="evidence" value="ECO:0007669"/>
    <property type="project" value="UniProtKB-SubCell"/>
</dbReference>
<dbReference type="InterPro" id="IPR036615">
    <property type="entry name" value="Mur_ligase_C_dom_sf"/>
</dbReference>
<dbReference type="PANTHER" id="PTHR43445:SF3">
    <property type="entry name" value="UDP-N-ACETYLMURAMATE--L-ALANINE LIGASE"/>
    <property type="match status" value="1"/>
</dbReference>
<dbReference type="GO" id="GO:0071555">
    <property type="term" value="P:cell wall organization"/>
    <property type="evidence" value="ECO:0007669"/>
    <property type="project" value="UniProtKB-KW"/>
</dbReference>
<keyword evidence="12 14" id="KW-0961">Cell wall biogenesis/degradation</keyword>
<evidence type="ECO:0000256" key="4">
    <source>
        <dbReference type="ARBA" id="ARBA00022490"/>
    </source>
</evidence>
<evidence type="ECO:0000313" key="18">
    <source>
        <dbReference type="EMBL" id="BEQ16356.1"/>
    </source>
</evidence>
<evidence type="ECO:0000256" key="6">
    <source>
        <dbReference type="ARBA" id="ARBA00022618"/>
    </source>
</evidence>
<dbReference type="SUPFAM" id="SSF51984">
    <property type="entry name" value="MurCD N-terminal domain"/>
    <property type="match status" value="1"/>
</dbReference>
<evidence type="ECO:0000256" key="12">
    <source>
        <dbReference type="ARBA" id="ARBA00023316"/>
    </source>
</evidence>
<keyword evidence="4 14" id="KW-0963">Cytoplasm</keyword>
<keyword evidence="6 14" id="KW-0132">Cell division</keyword>
<evidence type="ECO:0000256" key="8">
    <source>
        <dbReference type="ARBA" id="ARBA00022840"/>
    </source>
</evidence>
<keyword evidence="5 14" id="KW-0436">Ligase</keyword>
<evidence type="ECO:0000256" key="7">
    <source>
        <dbReference type="ARBA" id="ARBA00022741"/>
    </source>
</evidence>
<keyword evidence="10 14" id="KW-0573">Peptidoglycan synthesis</keyword>
<comment type="pathway">
    <text evidence="2 14">Cell wall biogenesis; peptidoglycan biosynthesis.</text>
</comment>
<gene>
    <name evidence="14 18" type="primary">murC</name>
    <name evidence="18" type="ORF">FAK_34220</name>
</gene>
<feature type="binding site" evidence="14">
    <location>
        <begin position="112"/>
        <end position="118"/>
    </location>
    <ligand>
        <name>ATP</name>
        <dbReference type="ChEBI" id="CHEBI:30616"/>
    </ligand>
</feature>
<evidence type="ECO:0000256" key="1">
    <source>
        <dbReference type="ARBA" id="ARBA00004496"/>
    </source>
</evidence>
<evidence type="ECO:0000256" key="3">
    <source>
        <dbReference type="ARBA" id="ARBA00012211"/>
    </source>
</evidence>
<keyword evidence="9 14" id="KW-0133">Cell shape</keyword>
<evidence type="ECO:0000256" key="5">
    <source>
        <dbReference type="ARBA" id="ARBA00022598"/>
    </source>
</evidence>
<dbReference type="InterPro" id="IPR013221">
    <property type="entry name" value="Mur_ligase_cen"/>
</dbReference>
<dbReference type="InterPro" id="IPR050061">
    <property type="entry name" value="MurCDEF_pg_biosynth"/>
</dbReference>
<dbReference type="HAMAP" id="MF_00046">
    <property type="entry name" value="MurC"/>
    <property type="match status" value="1"/>
</dbReference>
<dbReference type="Gene3D" id="3.40.50.720">
    <property type="entry name" value="NAD(P)-binding Rossmann-like Domain"/>
    <property type="match status" value="1"/>
</dbReference>
<dbReference type="PANTHER" id="PTHR43445">
    <property type="entry name" value="UDP-N-ACETYLMURAMATE--L-ALANINE LIGASE-RELATED"/>
    <property type="match status" value="1"/>
</dbReference>
<dbReference type="GO" id="GO:0005524">
    <property type="term" value="F:ATP binding"/>
    <property type="evidence" value="ECO:0007669"/>
    <property type="project" value="UniProtKB-UniRule"/>
</dbReference>
<dbReference type="InterPro" id="IPR000713">
    <property type="entry name" value="Mur_ligase_N"/>
</dbReference>
<evidence type="ECO:0000256" key="14">
    <source>
        <dbReference type="HAMAP-Rule" id="MF_00046"/>
    </source>
</evidence>
<dbReference type="GO" id="GO:0008360">
    <property type="term" value="P:regulation of cell shape"/>
    <property type="evidence" value="ECO:0007669"/>
    <property type="project" value="UniProtKB-KW"/>
</dbReference>
<keyword evidence="8 14" id="KW-0067">ATP-binding</keyword>
<feature type="domain" description="Mur ligase N-terminal catalytic" evidence="15">
    <location>
        <begin position="7"/>
        <end position="106"/>
    </location>
</feature>
<dbReference type="GO" id="GO:0009252">
    <property type="term" value="P:peptidoglycan biosynthetic process"/>
    <property type="evidence" value="ECO:0007669"/>
    <property type="project" value="UniProtKB-UniRule"/>
</dbReference>
<name>A0AAU9F090_9BACT</name>
<dbReference type="AlphaFoldDB" id="A0AAU9F090"/>
<evidence type="ECO:0000256" key="9">
    <source>
        <dbReference type="ARBA" id="ARBA00022960"/>
    </source>
</evidence>
<evidence type="ECO:0000259" key="17">
    <source>
        <dbReference type="Pfam" id="PF08245"/>
    </source>
</evidence>
<dbReference type="EC" id="6.3.2.8" evidence="3 14"/>
<keyword evidence="7 14" id="KW-0547">Nucleotide-binding</keyword>